<gene>
    <name evidence="1" type="ORF">A8M32_26190</name>
</gene>
<name>A0A1E3V4M3_9HYPH</name>
<evidence type="ECO:0000313" key="2">
    <source>
        <dbReference type="Proteomes" id="UP000094342"/>
    </source>
</evidence>
<protein>
    <submittedName>
        <fullName evidence="1">Uncharacterized protein</fullName>
    </submittedName>
</protein>
<dbReference type="AlphaFoldDB" id="A0A1E3V4M3"/>
<organism evidence="1 2">
    <name type="scientific">Sinorhizobium alkalisoli</name>
    <dbReference type="NCBI Taxonomy" id="1752398"/>
    <lineage>
        <taxon>Bacteria</taxon>
        <taxon>Pseudomonadati</taxon>
        <taxon>Pseudomonadota</taxon>
        <taxon>Alphaproteobacteria</taxon>
        <taxon>Hyphomicrobiales</taxon>
        <taxon>Rhizobiaceae</taxon>
        <taxon>Sinorhizobium/Ensifer group</taxon>
        <taxon>Sinorhizobium</taxon>
    </lineage>
</organism>
<dbReference type="Proteomes" id="UP000094342">
    <property type="component" value="Unassembled WGS sequence"/>
</dbReference>
<sequence>MASIRQERRNHLFLDPKWAWTSGFVWWENKLRDVARVIASERFNGHYGRALADLSFIEWYAEEGKRLLSRRVAAIELVLYHSFRFGSSKKFASACETPQSSDWPGWSCRGAVAPHAKAHQIRR</sequence>
<evidence type="ECO:0000313" key="1">
    <source>
        <dbReference type="EMBL" id="ODR88489.1"/>
    </source>
</evidence>
<accession>A0A1E3V4M3</accession>
<proteinExistence type="predicted"/>
<comment type="caution">
    <text evidence="1">The sequence shown here is derived from an EMBL/GenBank/DDBJ whole genome shotgun (WGS) entry which is preliminary data.</text>
</comment>
<keyword evidence="2" id="KW-1185">Reference proteome</keyword>
<dbReference type="EMBL" id="LYBW01000065">
    <property type="protein sequence ID" value="ODR88489.1"/>
    <property type="molecule type" value="Genomic_DNA"/>
</dbReference>
<reference evidence="2" key="1">
    <citation type="submission" date="2016-05" db="EMBL/GenBank/DDBJ databases">
        <authorList>
            <person name="Li Y."/>
        </authorList>
    </citation>
    <scope>NUCLEOTIDE SEQUENCE [LARGE SCALE GENOMIC DNA]</scope>
    <source>
        <strain evidence="2">YIC4027</strain>
    </source>
</reference>